<dbReference type="Pfam" id="PF25030">
    <property type="entry name" value="M-HEAT_ATR"/>
    <property type="match status" value="1"/>
</dbReference>
<accession>Q381W7</accession>
<keyword evidence="7" id="KW-0227">DNA damage</keyword>
<dbReference type="GO" id="GO:0006281">
    <property type="term" value="P:DNA repair"/>
    <property type="evidence" value="ECO:0000318"/>
    <property type="project" value="GO_Central"/>
</dbReference>
<dbReference type="GO" id="GO:0000077">
    <property type="term" value="P:DNA damage checkpoint signaling"/>
    <property type="evidence" value="ECO:0000318"/>
    <property type="project" value="GO_Central"/>
</dbReference>
<dbReference type="GeneID" id="3665346"/>
<evidence type="ECO:0000259" key="14">
    <source>
        <dbReference type="PROSITE" id="PS50290"/>
    </source>
</evidence>
<organism evidence="17 18">
    <name type="scientific">Trypanosoma brucei brucei (strain 927/4 GUTat10.1)</name>
    <dbReference type="NCBI Taxonomy" id="185431"/>
    <lineage>
        <taxon>Eukaryota</taxon>
        <taxon>Discoba</taxon>
        <taxon>Euglenozoa</taxon>
        <taxon>Kinetoplastea</taxon>
        <taxon>Metakinetoplastina</taxon>
        <taxon>Trypanosomatida</taxon>
        <taxon>Trypanosomatidae</taxon>
        <taxon>Trypanosoma</taxon>
    </lineage>
</organism>
<dbReference type="InParanoid" id="Q381W7"/>
<evidence type="ECO:0000256" key="8">
    <source>
        <dbReference type="ARBA" id="ARBA00022777"/>
    </source>
</evidence>
<evidence type="ECO:0000256" key="12">
    <source>
        <dbReference type="SAM" id="MobiDB-lite"/>
    </source>
</evidence>
<dbReference type="PANTHER" id="PTHR11139">
    <property type="entry name" value="ATAXIA TELANGIECTASIA MUTATED ATM -RELATED"/>
    <property type="match status" value="1"/>
</dbReference>
<keyword evidence="9" id="KW-0067">ATP-binding</keyword>
<dbReference type="KEGG" id="tbr:Tb11.01.6300"/>
<keyword evidence="13" id="KW-1133">Transmembrane helix</keyword>
<dbReference type="GO" id="GO:0072703">
    <property type="term" value="P:cellular response to methyl methanesulfonate"/>
    <property type="evidence" value="ECO:0000315"/>
    <property type="project" value="GeneDB"/>
</dbReference>
<dbReference type="InterPro" id="IPR003152">
    <property type="entry name" value="FATC_dom"/>
</dbReference>
<dbReference type="OrthoDB" id="381190at2759"/>
<dbReference type="GO" id="GO:0005634">
    <property type="term" value="C:nucleus"/>
    <property type="evidence" value="ECO:0000314"/>
    <property type="project" value="GeneDB"/>
</dbReference>
<evidence type="ECO:0000256" key="6">
    <source>
        <dbReference type="ARBA" id="ARBA00022741"/>
    </source>
</evidence>
<dbReference type="SMART" id="SM01343">
    <property type="entry name" value="FATC"/>
    <property type="match status" value="1"/>
</dbReference>
<dbReference type="GO" id="GO:0000723">
    <property type="term" value="P:telomere maintenance"/>
    <property type="evidence" value="ECO:0000318"/>
    <property type="project" value="GO_Central"/>
</dbReference>
<dbReference type="GO" id="GO:0005737">
    <property type="term" value="C:cytoplasm"/>
    <property type="evidence" value="ECO:0006056"/>
    <property type="project" value="Others"/>
</dbReference>
<dbReference type="PANTHER" id="PTHR11139:SF69">
    <property type="entry name" value="SERINE_THREONINE-PROTEIN KINASE ATR"/>
    <property type="match status" value="1"/>
</dbReference>
<evidence type="ECO:0000256" key="3">
    <source>
        <dbReference type="ARBA" id="ARBA00012513"/>
    </source>
</evidence>
<dbReference type="SMART" id="SM00146">
    <property type="entry name" value="PI3Kc"/>
    <property type="match status" value="1"/>
</dbReference>
<keyword evidence="11" id="KW-0539">Nucleus</keyword>
<feature type="domain" description="FATC" evidence="16">
    <location>
        <begin position="2828"/>
        <end position="2860"/>
    </location>
</feature>
<evidence type="ECO:0000256" key="13">
    <source>
        <dbReference type="SAM" id="Phobius"/>
    </source>
</evidence>
<dbReference type="InterPro" id="IPR036940">
    <property type="entry name" value="PI3/4_kinase_cat_sf"/>
</dbReference>
<keyword evidence="18" id="KW-1185">Reference proteome</keyword>
<feature type="domain" description="FAT" evidence="15">
    <location>
        <begin position="1824"/>
        <end position="2410"/>
    </location>
</feature>
<dbReference type="InterPro" id="IPR057564">
    <property type="entry name" value="HEAT_ATR"/>
</dbReference>
<keyword evidence="10" id="KW-0234">DNA repair</keyword>
<dbReference type="GO" id="GO:0071479">
    <property type="term" value="P:cellular response to ionizing radiation"/>
    <property type="evidence" value="ECO:0000315"/>
    <property type="project" value="GeneDB"/>
</dbReference>
<dbReference type="VEuPathDB" id="TriTrypDB:Tb927.11.14680"/>
<dbReference type="FunFam" id="1.10.1070.11:FF:000065">
    <property type="entry name" value="PIKK family atypical protein kinase"/>
    <property type="match status" value="1"/>
</dbReference>
<dbReference type="EMBL" id="CH464491">
    <property type="protein sequence ID" value="EAN80414.1"/>
    <property type="molecule type" value="Genomic_DNA"/>
</dbReference>
<dbReference type="RefSeq" id="XP_829526.1">
    <property type="nucleotide sequence ID" value="XM_824433.1"/>
</dbReference>
<evidence type="ECO:0000256" key="4">
    <source>
        <dbReference type="ARBA" id="ARBA00022527"/>
    </source>
</evidence>
<dbReference type="InterPro" id="IPR014009">
    <property type="entry name" value="PIK_FAT"/>
</dbReference>
<comment type="subcellular location">
    <subcellularLocation>
        <location evidence="1">Nucleus</location>
    </subcellularLocation>
</comment>
<proteinExistence type="inferred from homology"/>
<evidence type="ECO:0000256" key="5">
    <source>
        <dbReference type="ARBA" id="ARBA00022679"/>
    </source>
</evidence>
<evidence type="ECO:0000256" key="11">
    <source>
        <dbReference type="ARBA" id="ARBA00023242"/>
    </source>
</evidence>
<evidence type="ECO:0000313" key="18">
    <source>
        <dbReference type="Proteomes" id="UP000008524"/>
    </source>
</evidence>
<dbReference type="STRING" id="185431.Q381W7"/>
<comment type="similarity">
    <text evidence="2">Belongs to the PI3/PI4-kinase family. ATM subfamily.</text>
</comment>
<dbReference type="Pfam" id="PF00454">
    <property type="entry name" value="PI3_PI4_kinase"/>
    <property type="match status" value="1"/>
</dbReference>
<dbReference type="GO" id="GO:0072711">
    <property type="term" value="P:cellular response to hydroxyurea"/>
    <property type="evidence" value="ECO:0000315"/>
    <property type="project" value="GeneDB"/>
</dbReference>
<dbReference type="Pfam" id="PF23593">
    <property type="entry name" value="HEAT_ATR"/>
    <property type="match status" value="1"/>
</dbReference>
<dbReference type="InterPro" id="IPR000403">
    <property type="entry name" value="PI3/4_kinase_cat_dom"/>
</dbReference>
<evidence type="ECO:0000256" key="1">
    <source>
        <dbReference type="ARBA" id="ARBA00004123"/>
    </source>
</evidence>
<dbReference type="InterPro" id="IPR011009">
    <property type="entry name" value="Kinase-like_dom_sf"/>
</dbReference>
<dbReference type="PaxDb" id="5691-EAN80414"/>
<dbReference type="GO" id="GO:0004674">
    <property type="term" value="F:protein serine/threonine kinase activity"/>
    <property type="evidence" value="ECO:0000318"/>
    <property type="project" value="GO_Central"/>
</dbReference>
<dbReference type="eggNOG" id="KOG0890">
    <property type="taxonomic scope" value="Eukaryota"/>
</dbReference>
<feature type="transmembrane region" description="Helical" evidence="13">
    <location>
        <begin position="128"/>
        <end position="150"/>
    </location>
</feature>
<dbReference type="GO" id="GO:0005524">
    <property type="term" value="F:ATP binding"/>
    <property type="evidence" value="ECO:0007669"/>
    <property type="project" value="UniProtKB-KW"/>
</dbReference>
<dbReference type="GO" id="GO:0005694">
    <property type="term" value="C:chromosome"/>
    <property type="evidence" value="ECO:0000318"/>
    <property type="project" value="GO_Central"/>
</dbReference>
<keyword evidence="13" id="KW-0812">Transmembrane</keyword>
<dbReference type="GO" id="GO:0005730">
    <property type="term" value="C:nucleolus"/>
    <property type="evidence" value="ECO:0000314"/>
    <property type="project" value="GeneDB"/>
</dbReference>
<dbReference type="GO" id="GO:1902412">
    <property type="term" value="P:regulation of mitotic cytokinesis"/>
    <property type="evidence" value="ECO:0000315"/>
    <property type="project" value="GeneDB"/>
</dbReference>
<keyword evidence="13" id="KW-0472">Membrane</keyword>
<dbReference type="InterPro" id="IPR050517">
    <property type="entry name" value="DDR_Repair_Kinase"/>
</dbReference>
<dbReference type="GO" id="GO:0044819">
    <property type="term" value="P:mitotic G1/S transition checkpoint signaling"/>
    <property type="evidence" value="ECO:0000315"/>
    <property type="project" value="GeneDB"/>
</dbReference>
<dbReference type="Pfam" id="PF02260">
    <property type="entry name" value="FATC"/>
    <property type="match status" value="1"/>
</dbReference>
<dbReference type="SUPFAM" id="SSF56112">
    <property type="entry name" value="Protein kinase-like (PK-like)"/>
    <property type="match status" value="1"/>
</dbReference>
<dbReference type="InterPro" id="IPR056802">
    <property type="entry name" value="ATR-like_M-HEAT"/>
</dbReference>
<feature type="region of interest" description="Disordered" evidence="12">
    <location>
        <begin position="19"/>
        <end position="39"/>
    </location>
</feature>
<feature type="domain" description="PI3K/PI4K catalytic" evidence="14">
    <location>
        <begin position="2519"/>
        <end position="2827"/>
    </location>
</feature>
<dbReference type="GO" id="GO:0000278">
    <property type="term" value="P:mitotic cell cycle"/>
    <property type="evidence" value="ECO:0000315"/>
    <property type="project" value="GeneDB"/>
</dbReference>
<evidence type="ECO:0000256" key="10">
    <source>
        <dbReference type="ARBA" id="ARBA00023204"/>
    </source>
</evidence>
<evidence type="ECO:0000256" key="7">
    <source>
        <dbReference type="ARBA" id="ARBA00022763"/>
    </source>
</evidence>
<dbReference type="EC" id="2.7.11.1" evidence="3"/>
<evidence type="ECO:0000259" key="16">
    <source>
        <dbReference type="PROSITE" id="PS51190"/>
    </source>
</evidence>
<reference evidence="17 18" key="2">
    <citation type="journal article" date="2005" name="Science">
        <title>The genome of the African trypanosome Trypanosoma brucei.</title>
        <authorList>
            <person name="Berriman M."/>
            <person name="Ghedin E."/>
            <person name="Hertz-Fowler C."/>
            <person name="Blandin G."/>
            <person name="Renauld H."/>
            <person name="Bartholomeu D.C."/>
            <person name="Lennard N.J."/>
            <person name="Caler E."/>
            <person name="Hamlin N.E."/>
            <person name="Haas B."/>
            <person name="Bohme U."/>
            <person name="Hannick L."/>
            <person name="Aslett M.A."/>
            <person name="Shallom J."/>
            <person name="Marcello L."/>
            <person name="Hou L."/>
            <person name="Wickstead B."/>
            <person name="Alsmark U.C."/>
            <person name="Arrowsmith C."/>
            <person name="Atkin R.J."/>
            <person name="Barron A.J."/>
            <person name="Bringaud F."/>
            <person name="Brooks K."/>
            <person name="Carrington M."/>
            <person name="Cherevach I."/>
            <person name="Chillingworth T.J."/>
            <person name="Churcher C."/>
            <person name="Clark L.N."/>
            <person name="Corton C.H."/>
            <person name="Cronin A."/>
            <person name="Davies R.M."/>
            <person name="Doggett J."/>
            <person name="Djikeng A."/>
            <person name="Feldblyum T."/>
            <person name="Field M.C."/>
            <person name="Fraser A."/>
            <person name="Goodhead I."/>
            <person name="Hance Z."/>
            <person name="Harper D."/>
            <person name="Harris B.R."/>
            <person name="Hauser H."/>
            <person name="Hostetler J."/>
            <person name="Ivens A."/>
            <person name="Jagels K."/>
            <person name="Johnson D."/>
            <person name="Johnson J."/>
            <person name="Jones K."/>
            <person name="Kerhornou A.X."/>
            <person name="Koo H."/>
            <person name="Larke N."/>
            <person name="Landfear S."/>
            <person name="Larkin C."/>
            <person name="Leech V."/>
            <person name="Line A."/>
            <person name="Lord A."/>
            <person name="Macleod A."/>
            <person name="Mooney P.J."/>
            <person name="Moule S."/>
            <person name="Martin D.M."/>
            <person name="Morgan G.W."/>
            <person name="Mungall K."/>
            <person name="Norbertczak H."/>
            <person name="Ormond D."/>
            <person name="Pai G."/>
            <person name="Peacock C.S."/>
            <person name="Peterson J."/>
            <person name="Quail M.A."/>
            <person name="Rabbinowitsch E."/>
            <person name="Rajandream M.A."/>
            <person name="Reitter C."/>
            <person name="Salzberg S.L."/>
            <person name="Sanders M."/>
            <person name="Schobel S."/>
            <person name="Sharp S."/>
            <person name="Simmonds M."/>
            <person name="Simpson A.J."/>
            <person name="Tallon L."/>
            <person name="Turner C.M."/>
            <person name="Tait A."/>
            <person name="Tivey A.R."/>
            <person name="Van Aken S."/>
            <person name="Walker D."/>
            <person name="Wanless D."/>
            <person name="Wang S."/>
            <person name="White B."/>
            <person name="White O."/>
            <person name="Whitehead S."/>
            <person name="Woodward J."/>
            <person name="Wortman J."/>
            <person name="Adams M.D."/>
            <person name="Embley T.M."/>
            <person name="Gull K."/>
            <person name="Ullu E."/>
            <person name="Barry J.D."/>
            <person name="Fairlamb A.H."/>
            <person name="Opperdoes F."/>
            <person name="Barrell B.G."/>
            <person name="Donelson J.E."/>
            <person name="Hall N."/>
            <person name="Fraser C.M."/>
            <person name="Melville S.E."/>
            <person name="El-Sayed N.M."/>
        </authorList>
    </citation>
    <scope>NUCLEOTIDE SEQUENCE [LARGE SCALE GENOMIC DNA]</scope>
    <source>
        <strain evidence="17 18">927/4 GUTat10.1</strain>
    </source>
</reference>
<dbReference type="InterPro" id="IPR003151">
    <property type="entry name" value="PIK-rel_kinase_FAT"/>
</dbReference>
<dbReference type="GO" id="GO:0016303">
    <property type="term" value="F:1-phosphatidylinositol-3-kinase activity"/>
    <property type="evidence" value="ECO:0000315"/>
    <property type="project" value="GeneDB"/>
</dbReference>
<evidence type="ECO:0000259" key="15">
    <source>
        <dbReference type="PROSITE" id="PS51189"/>
    </source>
</evidence>
<dbReference type="CDD" id="cd00892">
    <property type="entry name" value="PIKKc_ATR"/>
    <property type="match status" value="1"/>
</dbReference>
<dbReference type="GO" id="GO:0034644">
    <property type="term" value="P:cellular response to UV"/>
    <property type="evidence" value="ECO:0000315"/>
    <property type="project" value="GeneDB"/>
</dbReference>
<protein>
    <recommendedName>
        <fullName evidence="3">non-specific serine/threonine protein kinase</fullName>
        <ecNumber evidence="3">2.7.11.1</ecNumber>
    </recommendedName>
</protein>
<dbReference type="Proteomes" id="UP000008524">
    <property type="component" value="Chromosome 11"/>
</dbReference>
<dbReference type="Gene3D" id="3.30.1010.10">
    <property type="entry name" value="Phosphatidylinositol 3-kinase Catalytic Subunit, Chain A, domain 4"/>
    <property type="match status" value="1"/>
</dbReference>
<dbReference type="Gene3D" id="1.10.1070.11">
    <property type="entry name" value="Phosphatidylinositol 3-/4-kinase, catalytic domain"/>
    <property type="match status" value="1"/>
</dbReference>
<gene>
    <name evidence="17" type="ORF">Tb11.01.6300</name>
</gene>
<feature type="compositionally biased region" description="Polar residues" evidence="12">
    <location>
        <begin position="19"/>
        <end position="28"/>
    </location>
</feature>
<reference evidence="17 18" key="1">
    <citation type="journal article" date="2005" name="Science">
        <title>Comparative genomics of trypanosomatid parasitic protozoa.</title>
        <authorList>
            <person name="El-Sayed N.M."/>
            <person name="Myler P.J."/>
            <person name="Blandin G."/>
            <person name="Berriman M."/>
            <person name="Crabtree J."/>
            <person name="Aggarwal G."/>
            <person name="Caler E."/>
            <person name="Renauld H."/>
            <person name="Worthey E.A."/>
            <person name="Hertz-Fowler C."/>
            <person name="Ghedin E."/>
            <person name="Peacock C."/>
            <person name="Bartholomeu D.C."/>
            <person name="Haas B.J."/>
            <person name="Tran A.N."/>
            <person name="Wortman J.R."/>
            <person name="Alsmark U.C."/>
            <person name="Angiuoli S."/>
            <person name="Anupama A."/>
            <person name="Badger J."/>
            <person name="Bringaud F."/>
            <person name="Cadag E."/>
            <person name="Carlton J.M."/>
            <person name="Cerqueira G.C."/>
            <person name="Creasy T."/>
            <person name="Delcher A.L."/>
            <person name="Djikeng A."/>
            <person name="Embley T.M."/>
            <person name="Hauser C."/>
            <person name="Ivens A.C."/>
            <person name="Kummerfeld S.K."/>
            <person name="Pereira-Leal J.B."/>
            <person name="Nilsson D."/>
            <person name="Peterson J."/>
            <person name="Salzberg S.L."/>
            <person name="Shallom J."/>
            <person name="Silva J.C."/>
            <person name="Sundaram J."/>
            <person name="Westenberger S."/>
            <person name="White O."/>
            <person name="Melville S.E."/>
            <person name="Donelson J.E."/>
            <person name="Andersson B."/>
            <person name="Stuart K.D."/>
            <person name="Hall N."/>
        </authorList>
    </citation>
    <scope>NUCLEOTIDE SEQUENCE [LARGE SCALE GENOMIC DNA]</scope>
    <source>
        <strain evidence="17 18">927/4 GUTat10.1</strain>
    </source>
</reference>
<keyword evidence="4" id="KW-0723">Serine/threonine-protein kinase</keyword>
<sequence length="2860" mass="320594">MEIDAENVVTIVTSPGNVTEHNRFSTASKRPRDSTEDSSTFRLRLKEFGQRAAALRDEVAAGADKPSEALQGKMWNLVLDLRPYVVGFASPNVAQLPGEVRELMLGNPQRVARYSVLTLRMYATVTRIVVAAPAILIHCILTLFSLFPILGIPSKTCAIGDILFKVLHHAFDVLYNCYQPLLLQLFKVIVQEEVIGAFVFTTVPGRRSGYGRCTIQVLRLPEVLGFRGDTRQLFRTTIVAESLYEVVSVAQCFCTVINMLLTGNFPLLPTWRERKSILRLACSLLSVNVAAGLSTSMYESWKETVGNGERRNGEEGVNLAFALHTTAASLLHAMLMSDLLVKELHAPMILYTLVQHVYEMSRAHVKKGWSKELALLRWLVDQKRERQCEVRQELFPPHVGKSFTQQNTGQTRKVGQRESPFCQSEWLTNSLFNTNMCDDTVSAITCCSTGQVDAEKREAALLLLALLKRALSCKQDLLPRFEETFYRIGENVLDALVTRRVTPESIYFHDMSVEASVVHQLLCFFPRDAVSSLLRKILQRRRAVMGNNDYLLAKANASAILCEEAATFRCVWKQLVTEYDSSILDAAIIILRFGCEKETMQSVVLDSLRDLTSGKVTVRIGDSPLRYSLLYAELVRRLPITDFSYTNNIARLIVEVINVRAGEQDVAMWRISGVLRGWREHVTRNYQQSGNDVTPSPLDGPLDTARVSATVIASQKLLDALGWSTSFAVSLAKSGATYGNDALLHFLNQLLGITTELFAIFERMRATQADYCEVEPSSDETATTGVEVVSSSSTNDDVVEVKPYDGEKPKAQCSELLNEHEVNPFVLKQPVAAVMELTGRTDTVVYDLACAVQQLVPDKCATNNGAVQDAFISLMCLCNVLLSARKSSSTDFVLAHAFGHRNEVIRLGYAALSLRVLLERSGNVDVAAVLKDTISKHSNADERTGPSLLLRQLETLRAAFTEEWEGFVQQGPRSGTLRDFSPSSLSLTTISSLRDHCNTKVCRDVINVCRAICELDGDMYATKATALEVAHGVMSRFSWSMDYLFSCDPDIIHTVFFRAMCYLLGKNVREVVMRGLDDILPRSLLADDGAEQLLRINELLGEPLSLMSKFPMIMAYILLCDAANGASERLDNVKKVLQFLSKRLSDLPDMVNRSLGSIIASLMYLHGGREVLSRDRGSLTEQKRVAVGNNIEAEKREDDVGGLSEFDLAVEMALCIGECGPSVTDIKLVLEMQVTNDTVDGGSLTKHVFSVLDTVSQCVGINNRVTAETVDVSVHTVQRWLYGLISLIRCLGSHTTVIASKLPAILDFCSFRPQLVRVVCSVWRELLSRCTPRYLSEHSPSIVVDLLSMEALTEPGDIEALLHLDEAMRVVYERSKSEPFWELYFKIMSRSNILIRRLRSNGSSAKCQTYESGNAPLSAKGSVDVIVTGLFSVVQSSSTKCKKVFVRALYQYLSTTDVAGRMELTCAARQHPQLIPTLLNCVFELHDEYVQYVLACVGMIGAVGHSNGSMLRHGCQHTGSNNLSPVSLHLSGRVSSSTRKLLLSHPTEVLHWREFAVELLSVHCPRALANTADPTMHDRAAFAVQELLRVFANAERESKCYPTLQNDEALHIEELQRYSWWMELEPSCRQMIEGYTTTKYTACVLQRTELRSPVYVSGMEINTWLNVWFCDLVLRCRGVFGQMMKALRNMAKGEQTLISYLLPHMIIHIISKGDEEDTDAIVTEVNLLLEAASRTGVQESCKAASLHSQNLMMEVNTHMANVTSLEEHVQQIFNVLEGVEHLLFELRRTPRKSRTGHEGGIDNEKADLVVKVIRDFFERVPWTSKVEAAIGIGSSMRALRCLEGQRYLPKVQDVVGKGISLQRIFAALNDRDSSRSLHRMQDHNPEDAAFSHENNGEWVQALQACELVLQQRPQSINHQFTALRCMQQLGQLHLMSRYSQALLKDSPRPSTLQSATWCRQTQLAALQNYANEAAWRLGEWDSVQARQDLPVSLALPMVALNKMLKRRGTLHDVFAACLFQRMKIAPIIRAACRESYAQVYPHVVFLHALTDIESAAVAVATSMAQVSPDPSDPVVSFRATGLRDTKKMQELGPTLQRRASLTETTLDTQELLLSLHRSIFRAFSMEEEVSKTWMSHVKLLRNEGFLEPALSAVKQASLNNKFTSPSYWTTPAKLLYEMNMSKQAIEFAEDAASDESIPPEIRAKLRVLLTRWKQDISYQTPQEVVDSYELALVMHPSEKAHHHLALFYETVYHSVHSSLLQSSSDAAKSTRETFERKEVEAVETYVLLAIKHFGMALQLGCKTVLISLPRMLNLWLNCSSSLASSAAEAYPDSNIVAPSLQKMADMIERFLLVEETKLSPQLLITALPQLLSRIGHESKHVVNIITKTVVNLMKTFPQQCLWQVLPIDRSKQASRGEVARRGILEPYSRLSANEKKLVDNMIIVFKSLIDLCNCSVGELTNGNRSSEPSLAGRPFIQRMEKIFTTTKVLLPTTANLSPNVLHIPSKSGVFAGSATFQEFIPKVNIMSSLQKPKRITVVSSEGEPVSFLCKSRDEPRKDMRMMEIATLMNTFFLSDPEARRKRFALRRYAVSALNDDCAIIEWVNNLVPFRKGVEECYAIDGTGVCISNVRAWKAKVDSGIMKKLDMFERFIFPRAPPVFHIWFYSNFRSHQDWYHARTIYTQATALWSIAGHIVGLGDRHGENLMIDVRTGELMHVDFACMFDKGETLEVPERVRFRLTQNVVDGMGVLGVDGPFRACCQAALRCQMKNKTAVMSVVETLLHDPLVEWMREQSKRQRSFDPKQLIGRVSRRLDGFLDLYNPSKEKDTLALGCEGQVSRLISHSSAIENISEMYIWWMAWL</sequence>
<dbReference type="PROSITE" id="PS51189">
    <property type="entry name" value="FAT"/>
    <property type="match status" value="1"/>
</dbReference>
<evidence type="ECO:0000313" key="17">
    <source>
        <dbReference type="EMBL" id="EAN80414.1"/>
    </source>
</evidence>
<dbReference type="PROSITE" id="PS51190">
    <property type="entry name" value="FATC"/>
    <property type="match status" value="1"/>
</dbReference>
<evidence type="ECO:0000256" key="9">
    <source>
        <dbReference type="ARBA" id="ARBA00022840"/>
    </source>
</evidence>
<dbReference type="PROSITE" id="PS50290">
    <property type="entry name" value="PI3_4_KINASE_3"/>
    <property type="match status" value="1"/>
</dbReference>
<name>Q381W7_TRYB2</name>
<keyword evidence="8 17" id="KW-0418">Kinase</keyword>
<keyword evidence="5" id="KW-0808">Transferase</keyword>
<dbReference type="Pfam" id="PF02259">
    <property type="entry name" value="FAT"/>
    <property type="match status" value="1"/>
</dbReference>
<keyword evidence="6" id="KW-0547">Nucleotide-binding</keyword>
<evidence type="ECO:0000256" key="2">
    <source>
        <dbReference type="ARBA" id="ARBA00010769"/>
    </source>
</evidence>